<dbReference type="Gene3D" id="2.60.40.10">
    <property type="entry name" value="Immunoglobulins"/>
    <property type="match status" value="1"/>
</dbReference>
<dbReference type="InterPro" id="IPR013783">
    <property type="entry name" value="Ig-like_fold"/>
</dbReference>
<dbReference type="OrthoDB" id="796928at2"/>
<dbReference type="KEGG" id="muh:HYN43_023850"/>
<organism evidence="1 2">
    <name type="scientific">Mucilaginibacter celer</name>
    <dbReference type="NCBI Taxonomy" id="2305508"/>
    <lineage>
        <taxon>Bacteria</taxon>
        <taxon>Pseudomonadati</taxon>
        <taxon>Bacteroidota</taxon>
        <taxon>Sphingobacteriia</taxon>
        <taxon>Sphingobacteriales</taxon>
        <taxon>Sphingobacteriaceae</taxon>
        <taxon>Mucilaginibacter</taxon>
    </lineage>
</organism>
<evidence type="ECO:0000313" key="1">
    <source>
        <dbReference type="EMBL" id="AYL98132.1"/>
    </source>
</evidence>
<dbReference type="AlphaFoldDB" id="A0A494W478"/>
<gene>
    <name evidence="1" type="ORF">HYN43_023850</name>
</gene>
<evidence type="ECO:0000313" key="2">
    <source>
        <dbReference type="Proteomes" id="UP000270046"/>
    </source>
</evidence>
<name>A0A494W478_9SPHI</name>
<reference evidence="1 2" key="1">
    <citation type="submission" date="2018-10" db="EMBL/GenBank/DDBJ databases">
        <title>Genome sequencing of Mucilaginibacter sp. HYN0043.</title>
        <authorList>
            <person name="Kim M."/>
            <person name="Yi H."/>
        </authorList>
    </citation>
    <scope>NUCLEOTIDE SEQUENCE [LARGE SCALE GENOMIC DNA]</scope>
    <source>
        <strain evidence="1 2">HYN0043</strain>
    </source>
</reference>
<accession>A0A494W478</accession>
<proteinExistence type="predicted"/>
<keyword evidence="2" id="KW-1185">Reference proteome</keyword>
<sequence length="202" mass="22441">MCIKWLLLKTSTQNQLSNRQPFVCSFSLFSPNLNHKLFMRIKLLTILSVALLFTACKKEDGKAHIIVNVKSGSAPIPNVYVSLLTDEHRIYWSADSVSAKADNNGRLQFDVVPGKTYYLSHQSYKWTLDPANGSYMLIGKFDSQHDIDYSPAQTPPGTVGGNKYQDINVDGAVNPWDLVLKISAPAAGKTLNVDFPMVVKHP</sequence>
<dbReference type="EMBL" id="CP032869">
    <property type="protein sequence ID" value="AYL98132.1"/>
    <property type="molecule type" value="Genomic_DNA"/>
</dbReference>
<dbReference type="Proteomes" id="UP000270046">
    <property type="component" value="Chromosome"/>
</dbReference>
<protein>
    <submittedName>
        <fullName evidence="1">Uncharacterized protein</fullName>
    </submittedName>
</protein>